<comment type="caution">
    <text evidence="1">The sequence shown here is derived from an EMBL/GenBank/DDBJ whole genome shotgun (WGS) entry which is preliminary data.</text>
</comment>
<sequence length="416" mass="46207">MAKRTHFVAVGACAIDTILTVPFFPSQDSKLRATSLTKRRGGNGPNTLEVLQQLVQYEAVRHDRRRASTSPLPPTQALSVPTLSLIAPLPAKDSLSVQFMKSSFDLMPVSTRHIAEHSGETVITTPGPEIDFSHCLHREEHLEPVSSYIISDSSTSSRTIVNYNALQEMTYLEFTKITDSILQSSLDGLSPEPNVEEVQFWFHFEGRIPDVTLQCVKHLRSVVEQAQRRNVDLRISVELEKPGREGLQELAEQADVVFYSRSWAEHEGYNSAEECIRQQAQRLKTSTANIPDRILICTWGASGACATIARSSDVIHSPAYKEPAKQIVDTTGAGDTFIAGMLFAFLYPDRTVTSHLSESLRGEPPEAKFETVQWSLKQKLGFANELAGRKILQDGFGGLGKAVEQLVTRLDNREEI</sequence>
<name>A0ACC3A571_9EURO</name>
<protein>
    <submittedName>
        <fullName evidence="1">Uncharacterized protein</fullName>
    </submittedName>
</protein>
<dbReference type="EMBL" id="JAPDRQ010000099">
    <property type="protein sequence ID" value="KAJ9655325.1"/>
    <property type="molecule type" value="Genomic_DNA"/>
</dbReference>
<organism evidence="1 2">
    <name type="scientific">Neophaeococcomyces mojaviensis</name>
    <dbReference type="NCBI Taxonomy" id="3383035"/>
    <lineage>
        <taxon>Eukaryota</taxon>
        <taxon>Fungi</taxon>
        <taxon>Dikarya</taxon>
        <taxon>Ascomycota</taxon>
        <taxon>Pezizomycotina</taxon>
        <taxon>Eurotiomycetes</taxon>
        <taxon>Chaetothyriomycetidae</taxon>
        <taxon>Chaetothyriales</taxon>
        <taxon>Chaetothyriales incertae sedis</taxon>
        <taxon>Neophaeococcomyces</taxon>
    </lineage>
</organism>
<evidence type="ECO:0000313" key="2">
    <source>
        <dbReference type="Proteomes" id="UP001172386"/>
    </source>
</evidence>
<keyword evidence="2" id="KW-1185">Reference proteome</keyword>
<reference evidence="1" key="1">
    <citation type="submission" date="2022-10" db="EMBL/GenBank/DDBJ databases">
        <title>Culturing micro-colonial fungi from biological soil crusts in the Mojave desert and describing Neophaeococcomyces mojavensis, and introducing the new genera and species Taxawa tesnikishii.</title>
        <authorList>
            <person name="Kurbessoian T."/>
            <person name="Stajich J.E."/>
        </authorList>
    </citation>
    <scope>NUCLEOTIDE SEQUENCE</scope>
    <source>
        <strain evidence="1">JES_112</strain>
    </source>
</reference>
<proteinExistence type="predicted"/>
<evidence type="ECO:0000313" key="1">
    <source>
        <dbReference type="EMBL" id="KAJ9655325.1"/>
    </source>
</evidence>
<accession>A0ACC3A571</accession>
<dbReference type="Proteomes" id="UP001172386">
    <property type="component" value="Unassembled WGS sequence"/>
</dbReference>
<gene>
    <name evidence="1" type="ORF">H2198_005780</name>
</gene>